<dbReference type="PANTHER" id="PTHR30055:SF234">
    <property type="entry name" value="HTH-TYPE TRANSCRIPTIONAL REGULATOR BETI"/>
    <property type="match status" value="1"/>
</dbReference>
<evidence type="ECO:0000256" key="2">
    <source>
        <dbReference type="ARBA" id="ARBA00023125"/>
    </source>
</evidence>
<reference evidence="7" key="3">
    <citation type="submission" date="2020-11" db="EMBL/GenBank/DDBJ databases">
        <title>Intraspecies plasmid and genomic variation of Mycobacterium kubicae revealed by the complete genome sequences of two clinical isolates.</title>
        <authorList>
            <person name="Hendrix J.R."/>
            <person name="Epperson L.E."/>
            <person name="Honda J.R."/>
            <person name="Strong M."/>
        </authorList>
    </citation>
    <scope>NUCLEOTIDE SEQUENCE</scope>
    <source>
        <strain evidence="7">JCM 13573</strain>
    </source>
</reference>
<accession>A0AAX1JC48</accession>
<proteinExistence type="predicted"/>
<dbReference type="EMBL" id="CP065047">
    <property type="protein sequence ID" value="QPI39049.1"/>
    <property type="molecule type" value="Genomic_DNA"/>
</dbReference>
<dbReference type="PANTHER" id="PTHR30055">
    <property type="entry name" value="HTH-TYPE TRANSCRIPTIONAL REGULATOR RUTR"/>
    <property type="match status" value="1"/>
</dbReference>
<dbReference type="Gene3D" id="1.10.357.10">
    <property type="entry name" value="Tetracycline Repressor, domain 2"/>
    <property type="match status" value="1"/>
</dbReference>
<evidence type="ECO:0000259" key="5">
    <source>
        <dbReference type="PROSITE" id="PS50977"/>
    </source>
</evidence>
<reference evidence="6" key="2">
    <citation type="submission" date="2020-02" db="EMBL/GenBank/DDBJ databases">
        <authorList>
            <person name="Matsumoto Y."/>
            <person name="Kinjo T."/>
            <person name="Motooka D."/>
            <person name="Nabeya D."/>
            <person name="Jung N."/>
            <person name="Uechi K."/>
            <person name="Horii T."/>
            <person name="Iida T."/>
            <person name="Fujita J."/>
            <person name="Nakamura S."/>
        </authorList>
    </citation>
    <scope>NUCLEOTIDE SEQUENCE</scope>
    <source>
        <strain evidence="6">JCM 13573</strain>
    </source>
</reference>
<dbReference type="Pfam" id="PF00440">
    <property type="entry name" value="TetR_N"/>
    <property type="match status" value="1"/>
</dbReference>
<name>A0AAX1JC48_9MYCO</name>
<organism evidence="7 9">
    <name type="scientific">Mycobacterium kubicae</name>
    <dbReference type="NCBI Taxonomy" id="120959"/>
    <lineage>
        <taxon>Bacteria</taxon>
        <taxon>Bacillati</taxon>
        <taxon>Actinomycetota</taxon>
        <taxon>Actinomycetes</taxon>
        <taxon>Mycobacteriales</taxon>
        <taxon>Mycobacteriaceae</taxon>
        <taxon>Mycobacterium</taxon>
        <taxon>Mycobacterium simiae complex</taxon>
    </lineage>
</organism>
<gene>
    <name evidence="7" type="ORF">I2456_05980</name>
    <name evidence="6" type="ORF">MKUB_05510</name>
</gene>
<evidence type="ECO:0000313" key="9">
    <source>
        <dbReference type="Proteomes" id="UP000663583"/>
    </source>
</evidence>
<evidence type="ECO:0000313" key="6">
    <source>
        <dbReference type="EMBL" id="GFG63061.1"/>
    </source>
</evidence>
<dbReference type="SUPFAM" id="SSF46689">
    <property type="entry name" value="Homeodomain-like"/>
    <property type="match status" value="1"/>
</dbReference>
<dbReference type="AlphaFoldDB" id="A0AAX1JC48"/>
<reference evidence="6 8" key="1">
    <citation type="journal article" date="2019" name="Emerg. Microbes Infect.">
        <title>Comprehensive subspecies identification of 175 nontuberculous mycobacteria species based on 7547 genomic profiles.</title>
        <authorList>
            <person name="Matsumoto Y."/>
            <person name="Kinjo T."/>
            <person name="Motooka D."/>
            <person name="Nabeya D."/>
            <person name="Jung N."/>
            <person name="Uechi K."/>
            <person name="Horii T."/>
            <person name="Iida T."/>
            <person name="Fujita J."/>
            <person name="Nakamura S."/>
        </authorList>
    </citation>
    <scope>NUCLEOTIDE SEQUENCE [LARGE SCALE GENOMIC DNA]</scope>
    <source>
        <strain evidence="6 8">JCM 13573</strain>
    </source>
</reference>
<evidence type="ECO:0000256" key="1">
    <source>
        <dbReference type="ARBA" id="ARBA00023015"/>
    </source>
</evidence>
<dbReference type="InterPro" id="IPR050109">
    <property type="entry name" value="HTH-type_TetR-like_transc_reg"/>
</dbReference>
<evidence type="ECO:0000256" key="4">
    <source>
        <dbReference type="PROSITE-ProRule" id="PRU00335"/>
    </source>
</evidence>
<keyword evidence="3" id="KW-0804">Transcription</keyword>
<dbReference type="PROSITE" id="PS50977">
    <property type="entry name" value="HTH_TETR_2"/>
    <property type="match status" value="1"/>
</dbReference>
<feature type="DNA-binding region" description="H-T-H motif" evidence="4">
    <location>
        <begin position="39"/>
        <end position="58"/>
    </location>
</feature>
<dbReference type="KEGG" id="mku:I2456_05980"/>
<keyword evidence="1" id="KW-0805">Transcription regulation</keyword>
<dbReference type="Proteomes" id="UP000465306">
    <property type="component" value="Unassembled WGS sequence"/>
</dbReference>
<evidence type="ECO:0000256" key="3">
    <source>
        <dbReference type="ARBA" id="ARBA00023163"/>
    </source>
</evidence>
<feature type="domain" description="HTH tetR-type" evidence="5">
    <location>
        <begin position="16"/>
        <end position="76"/>
    </location>
</feature>
<dbReference type="PRINTS" id="PR00455">
    <property type="entry name" value="HTHTETR"/>
</dbReference>
<dbReference type="InterPro" id="IPR009057">
    <property type="entry name" value="Homeodomain-like_sf"/>
</dbReference>
<keyword evidence="2 4" id="KW-0238">DNA-binding</keyword>
<dbReference type="EMBL" id="BLKU01000002">
    <property type="protein sequence ID" value="GFG63061.1"/>
    <property type="molecule type" value="Genomic_DNA"/>
</dbReference>
<sequence>MPADLPPSSPDDPGRPASVQRIRDTALAIFATRGSESTSLRTIADAAGVSIGLVQHHFGTKANLVQAVEDHVMTVLTEALAGPLVSAPDDPVADAADRVISLLSGPEVVADYMSRALAENTAVGARIFDTLVDICTGYWEELRQQGLTQPGLDPVWITLSPLTLVLGTFILRSHLSRYLPDALTTPEQLERWRNATERIIAGGQLQRPAGNG</sequence>
<evidence type="ECO:0000313" key="8">
    <source>
        <dbReference type="Proteomes" id="UP000465306"/>
    </source>
</evidence>
<dbReference type="InterPro" id="IPR001647">
    <property type="entry name" value="HTH_TetR"/>
</dbReference>
<dbReference type="RefSeq" id="WP_085073755.1">
    <property type="nucleotide sequence ID" value="NZ_BLKU01000002.1"/>
</dbReference>
<dbReference type="GO" id="GO:0003700">
    <property type="term" value="F:DNA-binding transcription factor activity"/>
    <property type="evidence" value="ECO:0007669"/>
    <property type="project" value="TreeGrafter"/>
</dbReference>
<protein>
    <submittedName>
        <fullName evidence="7">TetR/AcrR family transcriptional regulator</fullName>
    </submittedName>
</protein>
<evidence type="ECO:0000313" key="7">
    <source>
        <dbReference type="EMBL" id="QPI39049.1"/>
    </source>
</evidence>
<dbReference type="GO" id="GO:0000976">
    <property type="term" value="F:transcription cis-regulatory region binding"/>
    <property type="evidence" value="ECO:0007669"/>
    <property type="project" value="TreeGrafter"/>
</dbReference>
<dbReference type="Proteomes" id="UP000663583">
    <property type="component" value="Chromosome"/>
</dbReference>
<keyword evidence="8" id="KW-1185">Reference proteome</keyword>